<evidence type="ECO:0000256" key="8">
    <source>
        <dbReference type="ARBA" id="ARBA00022833"/>
    </source>
</evidence>
<dbReference type="OrthoDB" id="45007at2759"/>
<feature type="signal peptide" evidence="11">
    <location>
        <begin position="1"/>
        <end position="18"/>
    </location>
</feature>
<comment type="cofactor">
    <cofactor evidence="1">
        <name>Zn(2+)</name>
        <dbReference type="ChEBI" id="CHEBI:29105"/>
    </cofactor>
</comment>
<dbReference type="SUPFAM" id="SSF49363">
    <property type="entry name" value="Purple acid phosphatase, N-terminal domain"/>
    <property type="match status" value="1"/>
</dbReference>
<dbReference type="InterPro" id="IPR029052">
    <property type="entry name" value="Metallo-depent_PP-like"/>
</dbReference>
<dbReference type="InterPro" id="IPR004843">
    <property type="entry name" value="Calcineurin-like_PHP"/>
</dbReference>
<dbReference type="Pfam" id="PF16656">
    <property type="entry name" value="Pur_ac_phosph_N"/>
    <property type="match status" value="1"/>
</dbReference>
<dbReference type="Gene3D" id="2.60.40.380">
    <property type="entry name" value="Purple acid phosphatase-like, N-terminal"/>
    <property type="match status" value="1"/>
</dbReference>
<keyword evidence="8" id="KW-0862">Zinc</keyword>
<dbReference type="AlphaFoldDB" id="A0A0B0NGU4"/>
<dbReference type="EC" id="3.1.3.2" evidence="11"/>
<dbReference type="SUPFAM" id="SSF56300">
    <property type="entry name" value="Metallo-dependent phosphatases"/>
    <property type="match status" value="1"/>
</dbReference>
<keyword evidence="6" id="KW-0964">Secreted</keyword>
<keyword evidence="11" id="KW-0378">Hydrolase</keyword>
<organism evidence="12 13">
    <name type="scientific">Gossypium arboreum</name>
    <name type="common">Tree cotton</name>
    <name type="synonym">Gossypium nanking</name>
    <dbReference type="NCBI Taxonomy" id="29729"/>
    <lineage>
        <taxon>Eukaryota</taxon>
        <taxon>Viridiplantae</taxon>
        <taxon>Streptophyta</taxon>
        <taxon>Embryophyta</taxon>
        <taxon>Tracheophyta</taxon>
        <taxon>Spermatophyta</taxon>
        <taxon>Magnoliopsida</taxon>
        <taxon>eudicotyledons</taxon>
        <taxon>Gunneridae</taxon>
        <taxon>Pentapetalae</taxon>
        <taxon>rosids</taxon>
        <taxon>malvids</taxon>
        <taxon>Malvales</taxon>
        <taxon>Malvaceae</taxon>
        <taxon>Malvoideae</taxon>
        <taxon>Gossypium</taxon>
    </lineage>
</organism>
<name>A0A0B0NGU4_GOSAR</name>
<keyword evidence="9" id="KW-0408">Iron</keyword>
<dbReference type="InterPro" id="IPR041792">
    <property type="entry name" value="MPP_PAP"/>
</dbReference>
<dbReference type="GO" id="GO:0003993">
    <property type="term" value="F:acid phosphatase activity"/>
    <property type="evidence" value="ECO:0007669"/>
    <property type="project" value="UniProtKB-EC"/>
</dbReference>
<evidence type="ECO:0000256" key="6">
    <source>
        <dbReference type="ARBA" id="ARBA00022525"/>
    </source>
</evidence>
<dbReference type="GO" id="GO:0046872">
    <property type="term" value="F:metal ion binding"/>
    <property type="evidence" value="ECO:0007669"/>
    <property type="project" value="InterPro"/>
</dbReference>
<proteinExistence type="inferred from homology"/>
<dbReference type="InterPro" id="IPR025733">
    <property type="entry name" value="PAPs_C"/>
</dbReference>
<gene>
    <name evidence="12" type="ORF">F383_14326</name>
</gene>
<dbReference type="OMA" id="HIYNASH"/>
<evidence type="ECO:0000256" key="1">
    <source>
        <dbReference type="ARBA" id="ARBA00001947"/>
    </source>
</evidence>
<dbReference type="Pfam" id="PF00149">
    <property type="entry name" value="Metallophos"/>
    <property type="match status" value="1"/>
</dbReference>
<keyword evidence="10" id="KW-0325">Glycoprotein</keyword>
<dbReference type="KEGG" id="gab:108464412"/>
<dbReference type="CDD" id="cd00839">
    <property type="entry name" value="MPP_PAPs"/>
    <property type="match status" value="1"/>
</dbReference>
<evidence type="ECO:0000313" key="12">
    <source>
        <dbReference type="EMBL" id="KHG11039.1"/>
    </source>
</evidence>
<protein>
    <recommendedName>
        <fullName evidence="11">Purple acid phosphatase</fullName>
        <ecNumber evidence="11">3.1.3.2</ecNumber>
    </recommendedName>
</protein>
<dbReference type="Gene3D" id="3.60.21.10">
    <property type="match status" value="1"/>
</dbReference>
<reference evidence="13" key="1">
    <citation type="submission" date="2014-09" db="EMBL/GenBank/DDBJ databases">
        <authorList>
            <person name="Mudge J."/>
            <person name="Ramaraj T."/>
            <person name="Lindquist I.E."/>
            <person name="Bharti A.K."/>
            <person name="Sundararajan A."/>
            <person name="Cameron C.T."/>
            <person name="Woodward J.E."/>
            <person name="May G.D."/>
            <person name="Brubaker C."/>
            <person name="Broadhvest J."/>
            <person name="Wilkins T.A."/>
        </authorList>
    </citation>
    <scope>NUCLEOTIDE SEQUENCE</scope>
    <source>
        <strain evidence="13">cv. AKA8401</strain>
    </source>
</reference>
<sequence length="655" mass="74124">MNMILLFFFLPLISQVRPEPILTVNPKTLSKSGNSVHIQWSGIESPSKLDWLGLYSPPDSPHDNFIGYKFLSSSSSTWESGAGSISLPLTSLRSNYSFRIFRWTESEVNPEIHDQDHNPLPGTKHLLAESETVGFELGRGPGQIHLSLTGREREMRVMFVAEDPEERQVRYGEKEGEWEGDVAVARVGRYEREDMCHAPANESVGWRDPGWIFDAVMSGLKGGVKYYYQVGSESKGWSTTHSFVSWDKSSNETIAFLFGDMGTATPYLTFSRTQDESISTIKWILRDLEALGDKPTFISHIGDISYARGYSWLWDEFFNLIEPVASKVPYHVCIGNHEYDWPSQPWKPDWANLIYGTDGGGECGVPYSLRFNMPGNSSEPTGTRAPATRNLYYSFDMGPVHFVYMSTETNFLPGSSQYDFLKHDLESVDRMKTPFVVVQGHRPMYTTSFESRDAPLREKMLEHLEPLFVKNNVNLALWGHVHRYERFCPLKNFTCGSMGQKGKDWEAFPVHVVIGMAGQDWQPTWEPRPDHPHDPVYPQPKRSLYRTGEFGYTRLIATKEKLTLSFVGNHDGEVHDMVEILASGQVLNGGDDNNGKVGAVHKVDDVTRYSFSHYVWGGSVLVLGGFVGYVLGFVSHAMRQIATERGWTSLKTEEQ</sequence>
<evidence type="ECO:0000256" key="10">
    <source>
        <dbReference type="ARBA" id="ARBA00023180"/>
    </source>
</evidence>
<accession>A0A0B0NGU4</accession>
<evidence type="ECO:0000256" key="11">
    <source>
        <dbReference type="RuleBase" id="RU361203"/>
    </source>
</evidence>
<keyword evidence="13" id="KW-1185">Reference proteome</keyword>
<evidence type="ECO:0000313" key="13">
    <source>
        <dbReference type="Proteomes" id="UP000032142"/>
    </source>
</evidence>
<comment type="subunit">
    <text evidence="5">Homodimer.</text>
</comment>
<dbReference type="Pfam" id="PF14008">
    <property type="entry name" value="Metallophos_C"/>
    <property type="match status" value="1"/>
</dbReference>
<feature type="chain" id="PRO_5047551063" description="Purple acid phosphatase" evidence="11">
    <location>
        <begin position="19"/>
        <end position="655"/>
    </location>
</feature>
<evidence type="ECO:0000256" key="5">
    <source>
        <dbReference type="ARBA" id="ARBA00011738"/>
    </source>
</evidence>
<dbReference type="InterPro" id="IPR015914">
    <property type="entry name" value="PAPs_N"/>
</dbReference>
<dbReference type="PANTHER" id="PTHR45778:SF7">
    <property type="entry name" value="PURPLE ACID PHOSPHATASE"/>
    <property type="match status" value="1"/>
</dbReference>
<dbReference type="Proteomes" id="UP000032142">
    <property type="component" value="Unassembled WGS sequence"/>
</dbReference>
<comment type="cofactor">
    <cofactor evidence="2">
        <name>Fe cation</name>
        <dbReference type="ChEBI" id="CHEBI:24875"/>
    </cofactor>
</comment>
<evidence type="ECO:0000256" key="4">
    <source>
        <dbReference type="ARBA" id="ARBA00008723"/>
    </source>
</evidence>
<evidence type="ECO:0000256" key="7">
    <source>
        <dbReference type="ARBA" id="ARBA00022729"/>
    </source>
</evidence>
<dbReference type="GO" id="GO:0005576">
    <property type="term" value="C:extracellular region"/>
    <property type="evidence" value="ECO:0007669"/>
    <property type="project" value="UniProtKB-SubCell"/>
</dbReference>
<comment type="similarity">
    <text evidence="4 11">Belongs to the metallophosphoesterase superfamily. Purple acid phosphatase family.</text>
</comment>
<evidence type="ECO:0000256" key="2">
    <source>
        <dbReference type="ARBA" id="ARBA00001962"/>
    </source>
</evidence>
<keyword evidence="7 11" id="KW-0732">Signal</keyword>
<comment type="subcellular location">
    <subcellularLocation>
        <location evidence="3">Secreted</location>
    </subcellularLocation>
</comment>
<evidence type="ECO:0000256" key="3">
    <source>
        <dbReference type="ARBA" id="ARBA00004613"/>
    </source>
</evidence>
<dbReference type="PANTHER" id="PTHR45778">
    <property type="entry name" value="PURPLE ACID PHOSPHATASE-RELATED"/>
    <property type="match status" value="1"/>
</dbReference>
<dbReference type="InterPro" id="IPR008963">
    <property type="entry name" value="Purple_acid_Pase-like_N"/>
</dbReference>
<comment type="catalytic activity">
    <reaction evidence="11">
        <text>a phosphate monoester + H2O = an alcohol + phosphate</text>
        <dbReference type="Rhea" id="RHEA:15017"/>
        <dbReference type="ChEBI" id="CHEBI:15377"/>
        <dbReference type="ChEBI" id="CHEBI:30879"/>
        <dbReference type="ChEBI" id="CHEBI:43474"/>
        <dbReference type="ChEBI" id="CHEBI:67140"/>
        <dbReference type="EC" id="3.1.3.2"/>
    </reaction>
</comment>
<evidence type="ECO:0000256" key="9">
    <source>
        <dbReference type="ARBA" id="ARBA00023004"/>
    </source>
</evidence>
<dbReference type="EMBL" id="KN395101">
    <property type="protein sequence ID" value="KHG11039.1"/>
    <property type="molecule type" value="Genomic_DNA"/>
</dbReference>